<dbReference type="PANTHER" id="PTHR23048:SF0">
    <property type="entry name" value="CALMODULIN LIKE 3"/>
    <property type="match status" value="1"/>
</dbReference>
<dbReference type="PROSITE" id="PS50222">
    <property type="entry name" value="EF_HAND_2"/>
    <property type="match status" value="4"/>
</dbReference>
<dbReference type="EMBL" id="CAJNOJ010000041">
    <property type="protein sequence ID" value="CAF0931784.1"/>
    <property type="molecule type" value="Genomic_DNA"/>
</dbReference>
<dbReference type="Gene3D" id="1.10.238.10">
    <property type="entry name" value="EF-hand"/>
    <property type="match status" value="2"/>
</dbReference>
<dbReference type="SMART" id="SM00054">
    <property type="entry name" value="EFh"/>
    <property type="match status" value="4"/>
</dbReference>
<dbReference type="Proteomes" id="UP000663852">
    <property type="component" value="Unassembled WGS sequence"/>
</dbReference>
<dbReference type="FunFam" id="1.10.238.10:FF:000178">
    <property type="entry name" value="Calmodulin-2 A"/>
    <property type="match status" value="1"/>
</dbReference>
<name>A0A814BVQ3_ADIRI</name>
<evidence type="ECO:0000259" key="3">
    <source>
        <dbReference type="PROSITE" id="PS50222"/>
    </source>
</evidence>
<dbReference type="InterPro" id="IPR011992">
    <property type="entry name" value="EF-hand-dom_pair"/>
</dbReference>
<feature type="domain" description="EF-hand" evidence="3">
    <location>
        <begin position="101"/>
        <end position="136"/>
    </location>
</feature>
<dbReference type="Pfam" id="PF13499">
    <property type="entry name" value="EF-hand_7"/>
    <property type="match status" value="1"/>
</dbReference>
<keyword evidence="2" id="KW-0106">Calcium</keyword>
<dbReference type="InterPro" id="IPR050230">
    <property type="entry name" value="CALM/Myosin/TropC-like"/>
</dbReference>
<organism evidence="4 5">
    <name type="scientific">Adineta ricciae</name>
    <name type="common">Rotifer</name>
    <dbReference type="NCBI Taxonomy" id="249248"/>
    <lineage>
        <taxon>Eukaryota</taxon>
        <taxon>Metazoa</taxon>
        <taxon>Spiralia</taxon>
        <taxon>Gnathifera</taxon>
        <taxon>Rotifera</taxon>
        <taxon>Eurotatoria</taxon>
        <taxon>Bdelloidea</taxon>
        <taxon>Adinetida</taxon>
        <taxon>Adinetidae</taxon>
        <taxon>Adineta</taxon>
    </lineage>
</organism>
<dbReference type="InterPro" id="IPR018247">
    <property type="entry name" value="EF_Hand_1_Ca_BS"/>
</dbReference>
<dbReference type="Pfam" id="PF13833">
    <property type="entry name" value="EF-hand_8"/>
    <property type="match status" value="1"/>
</dbReference>
<feature type="domain" description="EF-hand" evidence="3">
    <location>
        <begin position="9"/>
        <end position="44"/>
    </location>
</feature>
<dbReference type="PANTHER" id="PTHR23048">
    <property type="entry name" value="MYOSIN LIGHT CHAIN 1, 3"/>
    <property type="match status" value="1"/>
</dbReference>
<dbReference type="SUPFAM" id="SSF47473">
    <property type="entry name" value="EF-hand"/>
    <property type="match status" value="1"/>
</dbReference>
<dbReference type="InterPro" id="IPR002048">
    <property type="entry name" value="EF_hand_dom"/>
</dbReference>
<feature type="domain" description="EF-hand" evidence="3">
    <location>
        <begin position="77"/>
        <end position="96"/>
    </location>
</feature>
<dbReference type="CDD" id="cd00051">
    <property type="entry name" value="EFh"/>
    <property type="match status" value="2"/>
</dbReference>
<evidence type="ECO:0000313" key="5">
    <source>
        <dbReference type="Proteomes" id="UP000663852"/>
    </source>
</evidence>
<sequence length="221" mass="25073">MRTNSFAVEHENKLKEAFSLFDRLGGGLISTKDLAFVMHSIGYQTTPSELECMIREVDQDGLLNQFDTDGILTFVLGNGLIDFDEFKIMMNRKGTSGLETFNDDLLNEAFRIFDKNGDGLISEMEIRLVMNDLGEKITDDELNDMIREADLDGNRQVDYAEFSALVRRLLHLQTHSTTTTSTGPYEGRGIIPYIDEDTDEEVLVHHSNSHAQRQTYAEHDV</sequence>
<dbReference type="OrthoDB" id="9979019at2759"/>
<accession>A0A814BVQ3</accession>
<proteinExistence type="predicted"/>
<evidence type="ECO:0000256" key="1">
    <source>
        <dbReference type="ARBA" id="ARBA00022737"/>
    </source>
</evidence>
<dbReference type="GO" id="GO:0016460">
    <property type="term" value="C:myosin II complex"/>
    <property type="evidence" value="ECO:0007669"/>
    <property type="project" value="TreeGrafter"/>
</dbReference>
<feature type="domain" description="EF-hand" evidence="3">
    <location>
        <begin position="137"/>
        <end position="172"/>
    </location>
</feature>
<keyword evidence="1" id="KW-0677">Repeat</keyword>
<reference evidence="4" key="1">
    <citation type="submission" date="2021-02" db="EMBL/GenBank/DDBJ databases">
        <authorList>
            <person name="Nowell W R."/>
        </authorList>
    </citation>
    <scope>NUCLEOTIDE SEQUENCE</scope>
</reference>
<gene>
    <name evidence="4" type="ORF">EDS130_LOCUS11330</name>
</gene>
<dbReference type="AlphaFoldDB" id="A0A814BVQ3"/>
<protein>
    <recommendedName>
        <fullName evidence="3">EF-hand domain-containing protein</fullName>
    </recommendedName>
</protein>
<comment type="caution">
    <text evidence="4">The sequence shown here is derived from an EMBL/GenBank/DDBJ whole genome shotgun (WGS) entry which is preliminary data.</text>
</comment>
<evidence type="ECO:0000313" key="4">
    <source>
        <dbReference type="EMBL" id="CAF0931784.1"/>
    </source>
</evidence>
<dbReference type="GO" id="GO:0005509">
    <property type="term" value="F:calcium ion binding"/>
    <property type="evidence" value="ECO:0007669"/>
    <property type="project" value="InterPro"/>
</dbReference>
<evidence type="ECO:0000256" key="2">
    <source>
        <dbReference type="ARBA" id="ARBA00022837"/>
    </source>
</evidence>
<dbReference type="PROSITE" id="PS00018">
    <property type="entry name" value="EF_HAND_1"/>
    <property type="match status" value="2"/>
</dbReference>